<proteinExistence type="predicted"/>
<protein>
    <recommendedName>
        <fullName evidence="3">5-methylcytosine-specific restriction endonuclease McrBC, GTP-binding regulatory subunit McrB</fullName>
    </recommendedName>
</protein>
<keyword evidence="2" id="KW-1185">Reference proteome</keyword>
<accession>A0A967ACE5</accession>
<organism evidence="1 2">
    <name type="scientific">Psychroflexus maritimus</name>
    <dbReference type="NCBI Taxonomy" id="2714865"/>
    <lineage>
        <taxon>Bacteria</taxon>
        <taxon>Pseudomonadati</taxon>
        <taxon>Bacteroidota</taxon>
        <taxon>Flavobacteriia</taxon>
        <taxon>Flavobacteriales</taxon>
        <taxon>Flavobacteriaceae</taxon>
        <taxon>Psychroflexus</taxon>
    </lineage>
</organism>
<dbReference type="SUPFAM" id="SSF52540">
    <property type="entry name" value="P-loop containing nucleoside triphosphate hydrolases"/>
    <property type="match status" value="1"/>
</dbReference>
<dbReference type="PANTHER" id="PTHR37291:SF1">
    <property type="entry name" value="TYPE IV METHYL-DIRECTED RESTRICTION ENZYME ECOKMCRB SUBUNIT"/>
    <property type="match status" value="1"/>
</dbReference>
<comment type="caution">
    <text evidence="1">The sequence shown here is derived from an EMBL/GenBank/DDBJ whole genome shotgun (WGS) entry which is preliminary data.</text>
</comment>
<dbReference type="InterPro" id="IPR052934">
    <property type="entry name" value="Methyl-DNA_Rec/Restrict_Enz"/>
</dbReference>
<dbReference type="RefSeq" id="WP_166399958.1">
    <property type="nucleotide sequence ID" value="NZ_JAANAS010000040.1"/>
</dbReference>
<evidence type="ECO:0008006" key="3">
    <source>
        <dbReference type="Google" id="ProtNLM"/>
    </source>
</evidence>
<reference evidence="1" key="1">
    <citation type="submission" date="2020-03" db="EMBL/GenBank/DDBJ databases">
        <title>Psychroflexus Maritimus sp. nov., isolate from marine sediment.</title>
        <authorList>
            <person name="Zhong Y.-L."/>
        </authorList>
    </citation>
    <scope>NUCLEOTIDE SEQUENCE</scope>
    <source>
        <strain evidence="1">C1</strain>
    </source>
</reference>
<dbReference type="InterPro" id="IPR027417">
    <property type="entry name" value="P-loop_NTPase"/>
</dbReference>
<dbReference type="PANTHER" id="PTHR37291">
    <property type="entry name" value="5-METHYLCYTOSINE-SPECIFIC RESTRICTION ENZYME B"/>
    <property type="match status" value="1"/>
</dbReference>
<dbReference type="Proteomes" id="UP000643701">
    <property type="component" value="Unassembled WGS sequence"/>
</dbReference>
<name>A0A967ACE5_9FLAO</name>
<dbReference type="EMBL" id="JAANAS010000040">
    <property type="protein sequence ID" value="NGZ89694.1"/>
    <property type="molecule type" value="Genomic_DNA"/>
</dbReference>
<dbReference type="Gene3D" id="3.40.50.300">
    <property type="entry name" value="P-loop containing nucleotide triphosphate hydrolases"/>
    <property type="match status" value="1"/>
</dbReference>
<dbReference type="AlphaFoldDB" id="A0A967ACE5"/>
<gene>
    <name evidence="1" type="ORF">G7034_05455</name>
</gene>
<evidence type="ECO:0000313" key="1">
    <source>
        <dbReference type="EMBL" id="NGZ89694.1"/>
    </source>
</evidence>
<sequence>MKEQFISWLEREKPKSIRHYTSGYNTIEKILSDNKLPSINTWTLSNFESALDNIKSLENFSNLNSSGNNILTATLSNYKKFMEEKEETAQFNIPPIKPFENFKWRWAVTTPSEGINTPEILIGVLQVLLKHNGQKHATQEFQDDLLALQTKLNTRIDLAKVDRGLNKNIIENSGQYWKALGLLENSTGGIINLTPLGNSIAEGRTNYDEFIKHLYLNFKLPNIHIESNDITQEWRDKNIEILPIKLIFNILFQLKRQSKSPSDWYITPEELKDIVVPLSAYTMLPMAEYTKQIIGYRRNTKPYESWPNCTPGDNDFRMVKEYLLFLWNFGFLDFLELRDKSKRYYLNEKSINILEEYYKPDVREINVITDLTEQSEFDIKKFQDSCKNVGLVYTDKLITRFVSSLLTKPFVILTGLSGSGKTKLAQAFVEWVCQEVSQYRIIPVGADWTNREPLLGYPNALKPEEYVKPDSGVIDLILQALANPDLPHFLILDEMNLSHVERYFADFLSVIESNEEIPLYAEGTVENGVPAKLKVPSNLFIIGTVNIDETTNMFSPKVLDRANTIEFRVSKNEMKFFLENIKDINMDALMSKGATMSKAFLDMAAKKSFATVDIEEINQTLIKFFGELTKTGAEFGYRSATEILRLIHQLSEIDTGLTTNEKIDIGIMQKLLPKLHGSRRKLTPILETLGSFCVSKDLKIVKDVFEKQDFDFKTAEVLYPLSLEKITRMYKGAIDNGFASYAEA</sequence>
<evidence type="ECO:0000313" key="2">
    <source>
        <dbReference type="Proteomes" id="UP000643701"/>
    </source>
</evidence>